<comment type="subunit">
    <text evidence="5 13 14">Homodimer.</text>
</comment>
<dbReference type="FunFam" id="3.20.20.70:FF:000020">
    <property type="entry name" value="Triosephosphate isomerase"/>
    <property type="match status" value="1"/>
</dbReference>
<dbReference type="KEGG" id="elux:BTN50_1096"/>
<comment type="pathway">
    <text evidence="13 14">Carbohydrate degradation; glycolysis; D-glyceraldehyde 3-phosphate from glycerone phosphate: step 1/1.</text>
</comment>
<dbReference type="Gene3D" id="3.20.20.70">
    <property type="entry name" value="Aldolase class I"/>
    <property type="match status" value="1"/>
</dbReference>
<protein>
    <recommendedName>
        <fullName evidence="7 13">Triosephosphate isomerase</fullName>
        <shortName evidence="13">TIM</shortName>
        <shortName evidence="13">TPI</shortName>
        <ecNumber evidence="6 13">5.3.1.1</ecNumber>
    </recommendedName>
    <alternativeName>
        <fullName evidence="13">Triose-phosphate isomerase</fullName>
    </alternativeName>
</protein>
<keyword evidence="10 13" id="KW-0324">Glycolysis</keyword>
<evidence type="ECO:0000313" key="15">
    <source>
        <dbReference type="EMBL" id="ATF09594.1"/>
    </source>
</evidence>
<evidence type="ECO:0000256" key="2">
    <source>
        <dbReference type="ARBA" id="ARBA00004742"/>
    </source>
</evidence>
<comment type="pathway">
    <text evidence="3">Carbohydrate metabolism; erythritol degradation.</text>
</comment>
<dbReference type="SUPFAM" id="SSF51351">
    <property type="entry name" value="Triosephosphate isomerase (TIM)"/>
    <property type="match status" value="1"/>
</dbReference>
<dbReference type="EMBL" id="CP020660">
    <property type="protein sequence ID" value="ATF09594.1"/>
    <property type="molecule type" value="Genomic_DNA"/>
</dbReference>
<keyword evidence="16" id="KW-1185">Reference proteome</keyword>
<evidence type="ECO:0000256" key="3">
    <source>
        <dbReference type="ARBA" id="ARBA00004939"/>
    </source>
</evidence>
<feature type="binding site" evidence="13">
    <location>
        <begin position="16"/>
        <end position="18"/>
    </location>
    <ligand>
        <name>substrate</name>
    </ligand>
</feature>
<sequence length="265" mass="28454">MNYGDIPMRRPLVMGNWKLNGNKTMVAKLIKNLATGLNGVEGVDVAIAPPVMYLDLAEQLLGKAESKVTLGAQNVDIHLSGAFTGDISLEMLKDFGVTHIIIGHSERREYHKESDEFIAKKFILLKKNGLIPVLCIGESDAQNAANETLAVCARQLDAIINIQDVRVLHGAIIAYEPIWAIGTGKAATAKEAQRIHAAIRAYIAEKSEDVAQNVIIQYGGSVKLENAAAYFAQPDIDGALIGGAALNAESFVSIIKAAADTKNSY</sequence>
<reference evidence="16" key="1">
    <citation type="submission" date="2017-04" db="EMBL/GenBank/DDBJ databases">
        <title>Genome evolution of the luminous symbionts of deep sea anglerfish.</title>
        <authorList>
            <person name="Hendry T.A."/>
        </authorList>
    </citation>
    <scope>NUCLEOTIDE SEQUENCE [LARGE SCALE GENOMIC DNA]</scope>
</reference>
<evidence type="ECO:0000256" key="12">
    <source>
        <dbReference type="ARBA" id="ARBA00055680"/>
    </source>
</evidence>
<organism evidence="15 16">
    <name type="scientific">Candidatus Enterovibrio altilux</name>
    <dbReference type="NCBI Taxonomy" id="1927128"/>
    <lineage>
        <taxon>Bacteria</taxon>
        <taxon>Pseudomonadati</taxon>
        <taxon>Pseudomonadota</taxon>
        <taxon>Gammaproteobacteria</taxon>
        <taxon>Vibrionales</taxon>
        <taxon>Vibrionaceae</taxon>
        <taxon>Enterovibrio</taxon>
    </lineage>
</organism>
<name>A0A291B9C9_9GAMM</name>
<gene>
    <name evidence="13" type="primary">tpiA</name>
    <name evidence="15" type="ORF">BTN50_1096</name>
</gene>
<dbReference type="InterPro" id="IPR020861">
    <property type="entry name" value="Triosephosphate_isomerase_AS"/>
</dbReference>
<dbReference type="GO" id="GO:0019563">
    <property type="term" value="P:glycerol catabolic process"/>
    <property type="evidence" value="ECO:0007669"/>
    <property type="project" value="TreeGrafter"/>
</dbReference>
<dbReference type="GO" id="GO:0004807">
    <property type="term" value="F:triose-phosphate isomerase activity"/>
    <property type="evidence" value="ECO:0007669"/>
    <property type="project" value="UniProtKB-UniRule"/>
</dbReference>
<evidence type="ECO:0000256" key="14">
    <source>
        <dbReference type="RuleBase" id="RU363013"/>
    </source>
</evidence>
<dbReference type="UniPathway" id="UPA00109">
    <property type="reaction ID" value="UER00189"/>
</dbReference>
<keyword evidence="11 13" id="KW-0413">Isomerase</keyword>
<dbReference type="InterPro" id="IPR022896">
    <property type="entry name" value="TrioseP_Isoase_bac/euk"/>
</dbReference>
<dbReference type="GO" id="GO:0005829">
    <property type="term" value="C:cytosol"/>
    <property type="evidence" value="ECO:0007669"/>
    <property type="project" value="TreeGrafter"/>
</dbReference>
<dbReference type="EC" id="5.3.1.1" evidence="6 13"/>
<evidence type="ECO:0000313" key="16">
    <source>
        <dbReference type="Proteomes" id="UP000218160"/>
    </source>
</evidence>
<feature type="binding site" evidence="13">
    <location>
        <begin position="242"/>
        <end position="243"/>
    </location>
    <ligand>
        <name>substrate</name>
    </ligand>
</feature>
<evidence type="ECO:0000256" key="4">
    <source>
        <dbReference type="ARBA" id="ARBA00007422"/>
    </source>
</evidence>
<accession>A0A291B9C9</accession>
<dbReference type="AlphaFoldDB" id="A0A291B9C9"/>
<dbReference type="GO" id="GO:0046166">
    <property type="term" value="P:glyceraldehyde-3-phosphate biosynthetic process"/>
    <property type="evidence" value="ECO:0007669"/>
    <property type="project" value="TreeGrafter"/>
</dbReference>
<evidence type="ECO:0000256" key="10">
    <source>
        <dbReference type="ARBA" id="ARBA00023152"/>
    </source>
</evidence>
<dbReference type="InterPro" id="IPR013785">
    <property type="entry name" value="Aldolase_TIM"/>
</dbReference>
<dbReference type="UniPathway" id="UPA00138"/>
<feature type="active site" description="Electrophile" evidence="13">
    <location>
        <position position="104"/>
    </location>
</feature>
<dbReference type="PROSITE" id="PS00171">
    <property type="entry name" value="TIM_1"/>
    <property type="match status" value="1"/>
</dbReference>
<evidence type="ECO:0000256" key="1">
    <source>
        <dbReference type="ARBA" id="ARBA00000474"/>
    </source>
</evidence>
<dbReference type="Proteomes" id="UP000218160">
    <property type="component" value="Chromosome 1"/>
</dbReference>
<evidence type="ECO:0000256" key="13">
    <source>
        <dbReference type="HAMAP-Rule" id="MF_00147"/>
    </source>
</evidence>
<evidence type="ECO:0000256" key="7">
    <source>
        <dbReference type="ARBA" id="ARBA00019397"/>
    </source>
</evidence>
<comment type="similarity">
    <text evidence="4 13 14">Belongs to the triosephosphate isomerase family.</text>
</comment>
<dbReference type="GO" id="GO:0006094">
    <property type="term" value="P:gluconeogenesis"/>
    <property type="evidence" value="ECO:0007669"/>
    <property type="project" value="UniProtKB-UniRule"/>
</dbReference>
<feature type="active site" description="Proton acceptor" evidence="13">
    <location>
        <position position="176"/>
    </location>
</feature>
<evidence type="ECO:0000256" key="5">
    <source>
        <dbReference type="ARBA" id="ARBA00011738"/>
    </source>
</evidence>
<dbReference type="PANTHER" id="PTHR21139:SF42">
    <property type="entry name" value="TRIOSEPHOSPHATE ISOMERASE"/>
    <property type="match status" value="1"/>
</dbReference>
<dbReference type="InterPro" id="IPR000652">
    <property type="entry name" value="Triosephosphate_isomerase"/>
</dbReference>
<dbReference type="Pfam" id="PF00121">
    <property type="entry name" value="TIM"/>
    <property type="match status" value="1"/>
</dbReference>
<keyword evidence="9 13" id="KW-0963">Cytoplasm</keyword>
<evidence type="ECO:0000256" key="6">
    <source>
        <dbReference type="ARBA" id="ARBA00011940"/>
    </source>
</evidence>
<dbReference type="InterPro" id="IPR035990">
    <property type="entry name" value="TIM_sf"/>
</dbReference>
<proteinExistence type="inferred from homology"/>
<dbReference type="GO" id="GO:0006096">
    <property type="term" value="P:glycolytic process"/>
    <property type="evidence" value="ECO:0007669"/>
    <property type="project" value="UniProtKB-UniRule"/>
</dbReference>
<dbReference type="HAMAP" id="MF_00147_B">
    <property type="entry name" value="TIM_B"/>
    <property type="match status" value="1"/>
</dbReference>
<keyword evidence="8 13" id="KW-0312">Gluconeogenesis</keyword>
<dbReference type="PROSITE" id="PS51440">
    <property type="entry name" value="TIM_2"/>
    <property type="match status" value="1"/>
</dbReference>
<comment type="catalytic activity">
    <reaction evidence="1 13 14">
        <text>D-glyceraldehyde 3-phosphate = dihydroxyacetone phosphate</text>
        <dbReference type="Rhea" id="RHEA:18585"/>
        <dbReference type="ChEBI" id="CHEBI:57642"/>
        <dbReference type="ChEBI" id="CHEBI:59776"/>
        <dbReference type="EC" id="5.3.1.1"/>
    </reaction>
</comment>
<comment type="subcellular location">
    <subcellularLocation>
        <location evidence="13 14">Cytoplasm</location>
    </subcellularLocation>
</comment>
<comment type="function">
    <text evidence="12 13">Involved in the gluconeogenesis. Catalyzes stereospecifically the conversion of dihydroxyacetone phosphate (DHAP) to D-glyceraldehyde-3-phosphate (G3P).</text>
</comment>
<feature type="binding site" evidence="13">
    <location>
        <position position="221"/>
    </location>
    <ligand>
        <name>substrate</name>
    </ligand>
</feature>
<evidence type="ECO:0000256" key="11">
    <source>
        <dbReference type="ARBA" id="ARBA00023235"/>
    </source>
</evidence>
<evidence type="ECO:0000256" key="8">
    <source>
        <dbReference type="ARBA" id="ARBA00022432"/>
    </source>
</evidence>
<dbReference type="PANTHER" id="PTHR21139">
    <property type="entry name" value="TRIOSEPHOSPHATE ISOMERASE"/>
    <property type="match status" value="1"/>
</dbReference>
<comment type="pathway">
    <text evidence="2 13 14">Carbohydrate biosynthesis; gluconeogenesis.</text>
</comment>
<dbReference type="NCBIfam" id="TIGR00419">
    <property type="entry name" value="tim"/>
    <property type="match status" value="1"/>
</dbReference>
<dbReference type="CDD" id="cd00311">
    <property type="entry name" value="TIM"/>
    <property type="match status" value="1"/>
</dbReference>
<evidence type="ECO:0000256" key="9">
    <source>
        <dbReference type="ARBA" id="ARBA00022490"/>
    </source>
</evidence>
<feature type="binding site" evidence="13">
    <location>
        <position position="182"/>
    </location>
    <ligand>
        <name>substrate</name>
    </ligand>
</feature>